<dbReference type="InterPro" id="IPR027417">
    <property type="entry name" value="P-loop_NTPase"/>
</dbReference>
<evidence type="ECO:0000256" key="2">
    <source>
        <dbReference type="ARBA" id="ARBA00022448"/>
    </source>
</evidence>
<keyword evidence="10" id="KW-1185">Reference proteome</keyword>
<dbReference type="InterPro" id="IPR008995">
    <property type="entry name" value="Mo/tungstate-bd_C_term_dom"/>
</dbReference>
<comment type="subcellular location">
    <subcellularLocation>
        <location evidence="1">Cell membrane</location>
        <topology evidence="1">Peripheral membrane protein</topology>
    </subcellularLocation>
</comment>
<dbReference type="InterPro" id="IPR003439">
    <property type="entry name" value="ABC_transporter-like_ATP-bd"/>
</dbReference>
<dbReference type="OrthoDB" id="18368at2157"/>
<dbReference type="PROSITE" id="PS50893">
    <property type="entry name" value="ABC_TRANSPORTER_2"/>
    <property type="match status" value="1"/>
</dbReference>
<name>C7NVB9_HALUD</name>
<keyword evidence="7" id="KW-0472">Membrane</keyword>
<dbReference type="SMART" id="SM00382">
    <property type="entry name" value="AAA"/>
    <property type="match status" value="1"/>
</dbReference>
<dbReference type="PROSITE" id="PS00211">
    <property type="entry name" value="ABC_TRANSPORTER_1"/>
    <property type="match status" value="1"/>
</dbReference>
<dbReference type="EMBL" id="CP001687">
    <property type="protein sequence ID" value="ACV11203.1"/>
    <property type="molecule type" value="Genomic_DNA"/>
</dbReference>
<proteinExistence type="predicted"/>
<dbReference type="HOGENOM" id="CLU_000604_1_1_2"/>
<organism evidence="9 10">
    <name type="scientific">Halorhabdus utahensis (strain DSM 12940 / JCM 11049 / AX-2)</name>
    <dbReference type="NCBI Taxonomy" id="519442"/>
    <lineage>
        <taxon>Archaea</taxon>
        <taxon>Methanobacteriati</taxon>
        <taxon>Methanobacteriota</taxon>
        <taxon>Stenosarchaea group</taxon>
        <taxon>Halobacteria</taxon>
        <taxon>Halobacteriales</taxon>
        <taxon>Haloarculaceae</taxon>
        <taxon>Halorhabdus</taxon>
    </lineage>
</organism>
<dbReference type="PANTHER" id="PTHR43875:SF15">
    <property type="entry name" value="TREHALOSE IMPORT ATP-BINDING PROTEIN SUGC"/>
    <property type="match status" value="1"/>
</dbReference>
<evidence type="ECO:0000256" key="1">
    <source>
        <dbReference type="ARBA" id="ARBA00004202"/>
    </source>
</evidence>
<dbReference type="Pfam" id="PF00005">
    <property type="entry name" value="ABC_tran"/>
    <property type="match status" value="1"/>
</dbReference>
<dbReference type="PANTHER" id="PTHR43875">
    <property type="entry name" value="MALTODEXTRIN IMPORT ATP-BINDING PROTEIN MSMX"/>
    <property type="match status" value="1"/>
</dbReference>
<dbReference type="SUPFAM" id="SSF50331">
    <property type="entry name" value="MOP-like"/>
    <property type="match status" value="1"/>
</dbReference>
<feature type="domain" description="ABC transporter" evidence="8">
    <location>
        <begin position="1"/>
        <end position="223"/>
    </location>
</feature>
<dbReference type="InterPro" id="IPR047641">
    <property type="entry name" value="ABC_transpr_MalK/UgpC-like"/>
</dbReference>
<keyword evidence="3" id="KW-1003">Cell membrane</keyword>
<dbReference type="RefSeq" id="WP_015788779.1">
    <property type="nucleotide sequence ID" value="NC_013158.1"/>
</dbReference>
<evidence type="ECO:0000256" key="5">
    <source>
        <dbReference type="ARBA" id="ARBA00022840"/>
    </source>
</evidence>
<dbReference type="InterPro" id="IPR003593">
    <property type="entry name" value="AAA+_ATPase"/>
</dbReference>
<evidence type="ECO:0000313" key="9">
    <source>
        <dbReference type="EMBL" id="ACV11203.1"/>
    </source>
</evidence>
<sequence>MSLALAGIEATRRDFSLGPLSLSVEDGVTAVLGPSGAGKSTLLEVIAGFETPESGTVSLAGTRIDGLPPEERNVGMVFQDAALFPHLSVAGNLRYGAPEGADIERTVRTLGIGDLLDRDPTTLSGGERRRVALARTLVTDPDALVLDEPLSSLDAPIRRRLRLDLRDILSGLDVPVVYVTHDQEEAAVVADRVAVLFDGTIRQAGPVGTVFDDPATPTVARFLGVENLLEGTVRERRDGEATTADVGGTTVEIGGTTLRVADRVETGIEQVVVGFRPTAIEFANGANAENTLDVEVERVVPGRDGATVVLAADGLGRLTARTAEQIATGDRRSIAIDPTALHIFPDEPNRCP</sequence>
<dbReference type="InterPro" id="IPR017871">
    <property type="entry name" value="ABC_transporter-like_CS"/>
</dbReference>
<dbReference type="GO" id="GO:0016887">
    <property type="term" value="F:ATP hydrolysis activity"/>
    <property type="evidence" value="ECO:0007669"/>
    <property type="project" value="InterPro"/>
</dbReference>
<evidence type="ECO:0000256" key="4">
    <source>
        <dbReference type="ARBA" id="ARBA00022741"/>
    </source>
</evidence>
<dbReference type="Proteomes" id="UP000002071">
    <property type="component" value="Chromosome"/>
</dbReference>
<dbReference type="InterPro" id="IPR012340">
    <property type="entry name" value="NA-bd_OB-fold"/>
</dbReference>
<dbReference type="Gene3D" id="3.40.50.300">
    <property type="entry name" value="P-loop containing nucleotide triphosphate hydrolases"/>
    <property type="match status" value="1"/>
</dbReference>
<dbReference type="AlphaFoldDB" id="C7NVB9"/>
<keyword evidence="4" id="KW-0547">Nucleotide-binding</keyword>
<dbReference type="eggNOG" id="arCOG00175">
    <property type="taxonomic scope" value="Archaea"/>
</dbReference>
<evidence type="ECO:0000256" key="3">
    <source>
        <dbReference type="ARBA" id="ARBA00022475"/>
    </source>
</evidence>
<gene>
    <name evidence="9" type="ordered locus">Huta_1020</name>
</gene>
<dbReference type="Gene3D" id="2.40.50.100">
    <property type="match status" value="1"/>
</dbReference>
<dbReference type="KEGG" id="hut:Huta_1020"/>
<keyword evidence="6" id="KW-1278">Translocase</keyword>
<evidence type="ECO:0000256" key="6">
    <source>
        <dbReference type="ARBA" id="ARBA00022967"/>
    </source>
</evidence>
<dbReference type="STRING" id="519442.Huta_1020"/>
<dbReference type="SUPFAM" id="SSF52540">
    <property type="entry name" value="P-loop containing nucleoside triphosphate hydrolases"/>
    <property type="match status" value="1"/>
</dbReference>
<dbReference type="GeneID" id="8383293"/>
<keyword evidence="5" id="KW-0067">ATP-binding</keyword>
<dbReference type="GO" id="GO:0055052">
    <property type="term" value="C:ATP-binding cassette (ABC) transporter complex, substrate-binding subunit-containing"/>
    <property type="evidence" value="ECO:0007669"/>
    <property type="project" value="TreeGrafter"/>
</dbReference>
<evidence type="ECO:0000313" key="10">
    <source>
        <dbReference type="Proteomes" id="UP000002071"/>
    </source>
</evidence>
<reference evidence="9 10" key="1">
    <citation type="journal article" date="2009" name="Stand. Genomic Sci.">
        <title>Complete genome sequence of Halorhabdus utahensis type strain (AX-2).</title>
        <authorList>
            <person name="Anderson I."/>
            <person name="Tindall B.J."/>
            <person name="Pomrenke H."/>
            <person name="Goker M."/>
            <person name="Lapidus A."/>
            <person name="Nolan M."/>
            <person name="Copeland A."/>
            <person name="Glavina Del Rio T."/>
            <person name="Chen F."/>
            <person name="Tice H."/>
            <person name="Cheng J.F."/>
            <person name="Lucas S."/>
            <person name="Chertkov O."/>
            <person name="Bruce D."/>
            <person name="Brettin T."/>
            <person name="Detter J.C."/>
            <person name="Han C."/>
            <person name="Goodwin L."/>
            <person name="Land M."/>
            <person name="Hauser L."/>
            <person name="Chang Y.J."/>
            <person name="Jeffries C.D."/>
            <person name="Pitluck S."/>
            <person name="Pati A."/>
            <person name="Mavromatis K."/>
            <person name="Ivanova N."/>
            <person name="Ovchinnikova G."/>
            <person name="Chen A."/>
            <person name="Palaniappan K."/>
            <person name="Chain P."/>
            <person name="Rohde M."/>
            <person name="Bristow J."/>
            <person name="Eisen J.A."/>
            <person name="Markowitz V."/>
            <person name="Hugenholtz P."/>
            <person name="Kyrpides N.C."/>
            <person name="Klenk H.P."/>
        </authorList>
    </citation>
    <scope>NUCLEOTIDE SEQUENCE [LARGE SCALE GENOMIC DNA]</scope>
    <source>
        <strain evidence="10">DSM 12940 / JCM 11049 / AX-2</strain>
    </source>
</reference>
<dbReference type="GO" id="GO:0005524">
    <property type="term" value="F:ATP binding"/>
    <property type="evidence" value="ECO:0007669"/>
    <property type="project" value="UniProtKB-KW"/>
</dbReference>
<evidence type="ECO:0000259" key="8">
    <source>
        <dbReference type="PROSITE" id="PS50893"/>
    </source>
</evidence>
<accession>C7NVB9</accession>
<protein>
    <submittedName>
        <fullName evidence="9">ABC transporter related</fullName>
    </submittedName>
</protein>
<evidence type="ECO:0000256" key="7">
    <source>
        <dbReference type="ARBA" id="ARBA00023136"/>
    </source>
</evidence>
<dbReference type="Gene3D" id="2.40.50.140">
    <property type="entry name" value="Nucleic acid-binding proteins"/>
    <property type="match status" value="1"/>
</dbReference>
<keyword evidence="2" id="KW-0813">Transport</keyword>